<dbReference type="OrthoDB" id="1031584at2"/>
<dbReference type="AlphaFoldDB" id="A0A4Y9IS64"/>
<dbReference type="RefSeq" id="WP_135104077.1">
    <property type="nucleotide sequence ID" value="NZ_JADGKW010000001.1"/>
</dbReference>
<gene>
    <name evidence="8" type="ORF">E4T88_03490</name>
</gene>
<evidence type="ECO:0000256" key="5">
    <source>
        <dbReference type="ARBA" id="ARBA00023237"/>
    </source>
</evidence>
<accession>A0A4Y9IS64</accession>
<comment type="subcellular location">
    <subcellularLocation>
        <location evidence="1">Cell outer membrane</location>
    </subcellularLocation>
</comment>
<name>A0A4Y9IS64_9BACT</name>
<feature type="domain" description="SusD-like N-terminal" evidence="7">
    <location>
        <begin position="66"/>
        <end position="213"/>
    </location>
</feature>
<evidence type="ECO:0000256" key="4">
    <source>
        <dbReference type="ARBA" id="ARBA00023136"/>
    </source>
</evidence>
<dbReference type="PROSITE" id="PS51257">
    <property type="entry name" value="PROKAR_LIPOPROTEIN"/>
    <property type="match status" value="1"/>
</dbReference>
<protein>
    <submittedName>
        <fullName evidence="8">RagB/SusD family nutrient uptake outer membrane protein</fullName>
    </submittedName>
</protein>
<comment type="similarity">
    <text evidence="2">Belongs to the SusD family.</text>
</comment>
<dbReference type="InterPro" id="IPR033985">
    <property type="entry name" value="SusD-like_N"/>
</dbReference>
<keyword evidence="4" id="KW-0472">Membrane</keyword>
<dbReference type="Pfam" id="PF07980">
    <property type="entry name" value="SusD_RagB"/>
    <property type="match status" value="1"/>
</dbReference>
<evidence type="ECO:0000313" key="8">
    <source>
        <dbReference type="EMBL" id="TFU91056.1"/>
    </source>
</evidence>
<evidence type="ECO:0000259" key="6">
    <source>
        <dbReference type="Pfam" id="PF07980"/>
    </source>
</evidence>
<organism evidence="8 9">
    <name type="scientific">Dysgonomonas mossii</name>
    <dbReference type="NCBI Taxonomy" id="163665"/>
    <lineage>
        <taxon>Bacteria</taxon>
        <taxon>Pseudomonadati</taxon>
        <taxon>Bacteroidota</taxon>
        <taxon>Bacteroidia</taxon>
        <taxon>Bacteroidales</taxon>
        <taxon>Dysgonomonadaceae</taxon>
        <taxon>Dysgonomonas</taxon>
    </lineage>
</organism>
<dbReference type="GO" id="GO:0009279">
    <property type="term" value="C:cell outer membrane"/>
    <property type="evidence" value="ECO:0007669"/>
    <property type="project" value="UniProtKB-SubCell"/>
</dbReference>
<reference evidence="8 9" key="1">
    <citation type="submission" date="2019-03" db="EMBL/GenBank/DDBJ databases">
        <title>Diversity of the mouse oral microbiome.</title>
        <authorList>
            <person name="Joseph S."/>
            <person name="Aduse-Opoku J."/>
            <person name="Curtis M."/>
            <person name="Wade W."/>
            <person name="Hashim A."/>
        </authorList>
    </citation>
    <scope>NUCLEOTIDE SEQUENCE [LARGE SCALE GENOMIC DNA]</scope>
    <source>
        <strain evidence="8 9">P11</strain>
    </source>
</reference>
<comment type="caution">
    <text evidence="8">The sequence shown here is derived from an EMBL/GenBank/DDBJ whole genome shotgun (WGS) entry which is preliminary data.</text>
</comment>
<dbReference type="EMBL" id="SPPK01000001">
    <property type="protein sequence ID" value="TFU91056.1"/>
    <property type="molecule type" value="Genomic_DNA"/>
</dbReference>
<dbReference type="Pfam" id="PF14322">
    <property type="entry name" value="SusD-like_3"/>
    <property type="match status" value="1"/>
</dbReference>
<evidence type="ECO:0000313" key="9">
    <source>
        <dbReference type="Proteomes" id="UP000298285"/>
    </source>
</evidence>
<dbReference type="SUPFAM" id="SSF48452">
    <property type="entry name" value="TPR-like"/>
    <property type="match status" value="1"/>
</dbReference>
<keyword evidence="3" id="KW-0732">Signal</keyword>
<evidence type="ECO:0000256" key="2">
    <source>
        <dbReference type="ARBA" id="ARBA00006275"/>
    </source>
</evidence>
<sequence length="586" mass="66208">MKKIKKYISLAIIGGTMAFFTSCNDFLERDPLDGFTDQNYWTSEANVKTYAWKFYNQFKAYGIGTGTTAEFFFQSAGATTCANFSDDITANSYLPYQPNPSSSNTEWRDNYEYINRANIMLEKIPTVPMTDEAKNHWEGVARFYRALAYYKLVQRFGDVPYYDKRVTDINNVQVVYLPRTSRSDVMDKVREDINKAVTLLREADEANSVNKYVGLALKARIGLYEGTYRKYHNAGDGKVFLQDAKSAAEDIIASTKFKLVTGADAYQSVYNSEDLSKNSEMILYKSYILGVQANSIQAYTNTSTVVNGMTKAAFENYVCTDGLPISQSPLYTSTKDFQETLKNRDPRLLAAVEKEGISFRGSDKSLSRSRKSSTGYVISLFYNSASPNITTTGQNTIDAPIFSYAEVLLNYAEASAELKEITQADLDKSINLLRARAGIKKLTYVTEDNVQVDGVTINDPKRTSVLENKTGAVSSIIWEIRRERRAELMTWTELRYYDLMRWKKGDYLDYTSNPDVALGAYLDKSKLSENEKKNITLNDDGYIKVYPSNNRVFDAGKNYLNSIPTGQIDLYKGEGVDLPQNPGWNK</sequence>
<feature type="domain" description="RagB/SusD" evidence="6">
    <location>
        <begin position="297"/>
        <end position="584"/>
    </location>
</feature>
<evidence type="ECO:0000256" key="1">
    <source>
        <dbReference type="ARBA" id="ARBA00004442"/>
    </source>
</evidence>
<evidence type="ECO:0000256" key="3">
    <source>
        <dbReference type="ARBA" id="ARBA00022729"/>
    </source>
</evidence>
<dbReference type="InterPro" id="IPR011990">
    <property type="entry name" value="TPR-like_helical_dom_sf"/>
</dbReference>
<dbReference type="Gene3D" id="1.25.40.390">
    <property type="match status" value="1"/>
</dbReference>
<dbReference type="Proteomes" id="UP000298285">
    <property type="component" value="Unassembled WGS sequence"/>
</dbReference>
<dbReference type="InterPro" id="IPR012944">
    <property type="entry name" value="SusD_RagB_dom"/>
</dbReference>
<keyword evidence="5" id="KW-0998">Cell outer membrane</keyword>
<evidence type="ECO:0000259" key="7">
    <source>
        <dbReference type="Pfam" id="PF14322"/>
    </source>
</evidence>
<proteinExistence type="inferred from homology"/>